<gene>
    <name evidence="9" type="ORF">FisN_10Lh064</name>
</gene>
<dbReference type="GO" id="GO:0032040">
    <property type="term" value="C:small-subunit processome"/>
    <property type="evidence" value="ECO:0007669"/>
    <property type="project" value="InterPro"/>
</dbReference>
<accession>A0A1Z5JTW9</accession>
<keyword evidence="10" id="KW-1185">Reference proteome</keyword>
<dbReference type="Gene3D" id="2.130.10.10">
    <property type="entry name" value="YVTN repeat-like/Quinoprotein amine dehydrogenase"/>
    <property type="match status" value="2"/>
</dbReference>
<dbReference type="InterPro" id="IPR057644">
    <property type="entry name" value="Beta-prop_WDR75_2nd"/>
</dbReference>
<dbReference type="InParanoid" id="A0A1Z5JTW9"/>
<dbReference type="Proteomes" id="UP000198406">
    <property type="component" value="Unassembled WGS sequence"/>
</dbReference>
<evidence type="ECO:0000313" key="9">
    <source>
        <dbReference type="EMBL" id="GAX17211.1"/>
    </source>
</evidence>
<reference evidence="9 10" key="1">
    <citation type="journal article" date="2015" name="Plant Cell">
        <title>Oil accumulation by the oleaginous diatom Fistulifera solaris as revealed by the genome and transcriptome.</title>
        <authorList>
            <person name="Tanaka T."/>
            <person name="Maeda Y."/>
            <person name="Veluchamy A."/>
            <person name="Tanaka M."/>
            <person name="Abida H."/>
            <person name="Marechal E."/>
            <person name="Bowler C."/>
            <person name="Muto M."/>
            <person name="Sunaga Y."/>
            <person name="Tanaka M."/>
            <person name="Yoshino T."/>
            <person name="Taniguchi T."/>
            <person name="Fukuda Y."/>
            <person name="Nemoto M."/>
            <person name="Matsumoto M."/>
            <person name="Wong P.S."/>
            <person name="Aburatani S."/>
            <person name="Fujibuchi W."/>
        </authorList>
    </citation>
    <scope>NUCLEOTIDE SEQUENCE [LARGE SCALE GENOMIC DNA]</scope>
    <source>
        <strain evidence="9 10">JPCC DA0580</strain>
    </source>
</reference>
<evidence type="ECO:0000256" key="4">
    <source>
        <dbReference type="ARBA" id="ARBA00022574"/>
    </source>
</evidence>
<organism evidence="9 10">
    <name type="scientific">Fistulifera solaris</name>
    <name type="common">Oleaginous diatom</name>
    <dbReference type="NCBI Taxonomy" id="1519565"/>
    <lineage>
        <taxon>Eukaryota</taxon>
        <taxon>Sar</taxon>
        <taxon>Stramenopiles</taxon>
        <taxon>Ochrophyta</taxon>
        <taxon>Bacillariophyta</taxon>
        <taxon>Bacillariophyceae</taxon>
        <taxon>Bacillariophycidae</taxon>
        <taxon>Naviculales</taxon>
        <taxon>Naviculaceae</taxon>
        <taxon>Fistulifera</taxon>
    </lineage>
</organism>
<evidence type="ECO:0000256" key="7">
    <source>
        <dbReference type="ARBA" id="ARBA00023242"/>
    </source>
</evidence>
<evidence type="ECO:0000256" key="6">
    <source>
        <dbReference type="ARBA" id="ARBA00023163"/>
    </source>
</evidence>
<keyword evidence="4" id="KW-0853">WD repeat</keyword>
<name>A0A1Z5JTW9_FISSO</name>
<keyword evidence="5" id="KW-0677">Repeat</keyword>
<dbReference type="AlphaFoldDB" id="A0A1Z5JTW9"/>
<comment type="subcellular location">
    <subcellularLocation>
        <location evidence="1">Nucleus</location>
        <location evidence="1">Nucleolus</location>
    </subcellularLocation>
</comment>
<dbReference type="InterPro" id="IPR036322">
    <property type="entry name" value="WD40_repeat_dom_sf"/>
</dbReference>
<evidence type="ECO:0000259" key="8">
    <source>
        <dbReference type="Pfam" id="PF23769"/>
    </source>
</evidence>
<evidence type="ECO:0000256" key="2">
    <source>
        <dbReference type="ARBA" id="ARBA00022517"/>
    </source>
</evidence>
<keyword evidence="6" id="KW-0804">Transcription</keyword>
<keyword evidence="7" id="KW-0539">Nucleus</keyword>
<evidence type="ECO:0000256" key="1">
    <source>
        <dbReference type="ARBA" id="ARBA00004604"/>
    </source>
</evidence>
<dbReference type="Pfam" id="PF23769">
    <property type="entry name" value="Beta-prop_WDR75_2nd"/>
    <property type="match status" value="1"/>
</dbReference>
<keyword evidence="2" id="KW-0690">Ribosome biogenesis</keyword>
<dbReference type="GO" id="GO:0006364">
    <property type="term" value="P:rRNA processing"/>
    <property type="evidence" value="ECO:0007669"/>
    <property type="project" value="UniProtKB-KW"/>
</dbReference>
<feature type="domain" description="WD repeat-containing protein 75 second beta-propeller" evidence="8">
    <location>
        <begin position="574"/>
        <end position="698"/>
    </location>
</feature>
<evidence type="ECO:0000313" key="10">
    <source>
        <dbReference type="Proteomes" id="UP000198406"/>
    </source>
</evidence>
<dbReference type="InterPro" id="IPR015943">
    <property type="entry name" value="WD40/YVTN_repeat-like_dom_sf"/>
</dbReference>
<dbReference type="InterPro" id="IPR053826">
    <property type="entry name" value="WDR75"/>
</dbReference>
<proteinExistence type="predicted"/>
<dbReference type="SUPFAM" id="SSF50978">
    <property type="entry name" value="WD40 repeat-like"/>
    <property type="match status" value="1"/>
</dbReference>
<protein>
    <submittedName>
        <fullName evidence="9">NET1-associated nuclear protein 1</fullName>
    </submittedName>
</protein>
<dbReference type="PANTHER" id="PTHR44215:SF1">
    <property type="entry name" value="WD REPEAT-CONTAINING PROTEIN 75"/>
    <property type="match status" value="1"/>
</dbReference>
<dbReference type="PANTHER" id="PTHR44215">
    <property type="entry name" value="WD REPEAT-CONTAINING PROTEIN 75"/>
    <property type="match status" value="1"/>
</dbReference>
<evidence type="ECO:0000256" key="3">
    <source>
        <dbReference type="ARBA" id="ARBA00022552"/>
    </source>
</evidence>
<dbReference type="GO" id="GO:0003723">
    <property type="term" value="F:RNA binding"/>
    <property type="evidence" value="ECO:0007669"/>
    <property type="project" value="InterPro"/>
</dbReference>
<sequence>MKRILVGAPLLGTKTEIDESSPLEAWRTFAPLITDPQESKLERFVLLPNPRFISVLAYKTGKRIATILPSLDTEHVPVEITAVTLGSTQQTVTVTDLVASEGAEDHQILVLACNDGSLRTLDLDVFKSKGAKMQNCGPYWIPGDCYRPQQVFILNKKEGVVHHMQFGYCLRNHVAVYAIAKGNDVTSAYRFMLQLKLGKNKKVKLDSSSIVCLKSNLSKFSEENPENPFGLSVCNYEKDGKGPSLDGPYCSVIVVGFPSSLLFFMEKTTDSGTTLAAPFVWNFSSSNKVSALAIAPNKRDIACGHMRGTIQVLVDLIPRVEEYNDCMARYEAQIANESLINDNKPRHPSKGIVVRKFHWHAHPVSTLVFDSIPKSAGDSMLYSGAEESVIVTWQLSRGSDKPAEVLPRIALAGIVHMVSSHQSGEADSLLVYCADNSLHLFETHNQHLKWKVQGLGAGDERTILSGSSKMILDPASMGFSNPKILCAGLAKAAGNIQVYDVRQQEVIATLKVAPFNRVSRMKYSQSQLPAPTIIHAEWDATAKRLLTIDTVPTENSAIGVSEQLDDGTMIGTVSTIRFWKFNENSLAFEPCAAMASPHGPRAKVSSAALSADGKYACTVSNDEKAFRLWRRSTRDEGDDWNCMYRVQFPSGYANASSGPSAVSFSNDSSILAIGFGNVVTLWDRHNVTLLTSLCHGEGDEFVETVHFVQSGELEGMFLSQSSCSIALQSPYANKGISTKDWVWRAPSVDWAIRSITPLAGLVSVILTDSKNNKSRVVLLGSKTGLQLEDQVNMMYDDEIVGLVGGASQRLSDGWDDEDVSKTVLYTLFKSGEITCINMDNNEGVDIKYTPPSSDKAPLKMVPTLGLHLVGVKPAKRPANVLTVTDLNGSSKRKKLSIENFGAFVGEEARVAMLPKLTGAFVRAFVSRNVMKSEQ</sequence>
<dbReference type="EMBL" id="BDSP01000114">
    <property type="protein sequence ID" value="GAX17211.1"/>
    <property type="molecule type" value="Genomic_DNA"/>
</dbReference>
<dbReference type="GO" id="GO:2000234">
    <property type="term" value="P:positive regulation of rRNA processing"/>
    <property type="evidence" value="ECO:0007669"/>
    <property type="project" value="TreeGrafter"/>
</dbReference>
<dbReference type="GO" id="GO:0045943">
    <property type="term" value="P:positive regulation of transcription by RNA polymerase I"/>
    <property type="evidence" value="ECO:0007669"/>
    <property type="project" value="InterPro"/>
</dbReference>
<keyword evidence="3" id="KW-0698">rRNA processing</keyword>
<evidence type="ECO:0000256" key="5">
    <source>
        <dbReference type="ARBA" id="ARBA00022737"/>
    </source>
</evidence>
<comment type="caution">
    <text evidence="9">The sequence shown here is derived from an EMBL/GenBank/DDBJ whole genome shotgun (WGS) entry which is preliminary data.</text>
</comment>
<dbReference type="OrthoDB" id="4096at2759"/>